<feature type="compositionally biased region" description="Acidic residues" evidence="1">
    <location>
        <begin position="129"/>
        <end position="139"/>
    </location>
</feature>
<feature type="domain" description="YdbS-like PH" evidence="2">
    <location>
        <begin position="22"/>
        <end position="99"/>
    </location>
</feature>
<evidence type="ECO:0000313" key="4">
    <source>
        <dbReference type="Proteomes" id="UP000823900"/>
    </source>
</evidence>
<dbReference type="AlphaFoldDB" id="A0A9D2HHL1"/>
<sequence length="139" mass="15892">MAEQKDTGILWKDRKHFMWFPWSFTKYYIENERLMIQKGLLSTTLDETLLYRIVDVTMVQTLGGKIFGTGNLIIKAKVDATPEIILKNIKKPKEVRTLISNLVEESRQSRNIVGKEFFGGRGPRPGADMDGDGIPDDME</sequence>
<reference evidence="3" key="2">
    <citation type="submission" date="2021-04" db="EMBL/GenBank/DDBJ databases">
        <authorList>
            <person name="Gilroy R."/>
        </authorList>
    </citation>
    <scope>NUCLEOTIDE SEQUENCE</scope>
    <source>
        <strain evidence="3">CHK178-16964</strain>
    </source>
</reference>
<name>A0A9D2HHL1_9FIRM</name>
<protein>
    <submittedName>
        <fullName evidence="3">PH domain-containing protein</fullName>
    </submittedName>
</protein>
<feature type="region of interest" description="Disordered" evidence="1">
    <location>
        <begin position="115"/>
        <end position="139"/>
    </location>
</feature>
<accession>A0A9D2HHL1</accession>
<comment type="caution">
    <text evidence="3">The sequence shown here is derived from an EMBL/GenBank/DDBJ whole genome shotgun (WGS) entry which is preliminary data.</text>
</comment>
<organism evidence="3 4">
    <name type="scientific">Candidatus Lachnoclostridium stercoravium</name>
    <dbReference type="NCBI Taxonomy" id="2838633"/>
    <lineage>
        <taxon>Bacteria</taxon>
        <taxon>Bacillati</taxon>
        <taxon>Bacillota</taxon>
        <taxon>Clostridia</taxon>
        <taxon>Lachnospirales</taxon>
        <taxon>Lachnospiraceae</taxon>
    </lineage>
</organism>
<dbReference type="Pfam" id="PF03703">
    <property type="entry name" value="bPH_2"/>
    <property type="match status" value="1"/>
</dbReference>
<dbReference type="Proteomes" id="UP000823900">
    <property type="component" value="Unassembled WGS sequence"/>
</dbReference>
<dbReference type="InterPro" id="IPR005182">
    <property type="entry name" value="YdbS-like_PH"/>
</dbReference>
<dbReference type="EMBL" id="DWZA01000020">
    <property type="protein sequence ID" value="HJA70333.1"/>
    <property type="molecule type" value="Genomic_DNA"/>
</dbReference>
<evidence type="ECO:0000256" key="1">
    <source>
        <dbReference type="SAM" id="MobiDB-lite"/>
    </source>
</evidence>
<reference evidence="3" key="1">
    <citation type="journal article" date="2021" name="PeerJ">
        <title>Extensive microbial diversity within the chicken gut microbiome revealed by metagenomics and culture.</title>
        <authorList>
            <person name="Gilroy R."/>
            <person name="Ravi A."/>
            <person name="Getino M."/>
            <person name="Pursley I."/>
            <person name="Horton D.L."/>
            <person name="Alikhan N.F."/>
            <person name="Baker D."/>
            <person name="Gharbi K."/>
            <person name="Hall N."/>
            <person name="Watson M."/>
            <person name="Adriaenssens E.M."/>
            <person name="Foster-Nyarko E."/>
            <person name="Jarju S."/>
            <person name="Secka A."/>
            <person name="Antonio M."/>
            <person name="Oren A."/>
            <person name="Chaudhuri R.R."/>
            <person name="La Ragione R."/>
            <person name="Hildebrand F."/>
            <person name="Pallen M.J."/>
        </authorList>
    </citation>
    <scope>NUCLEOTIDE SEQUENCE</scope>
    <source>
        <strain evidence="3">CHK178-16964</strain>
    </source>
</reference>
<evidence type="ECO:0000259" key="2">
    <source>
        <dbReference type="Pfam" id="PF03703"/>
    </source>
</evidence>
<evidence type="ECO:0000313" key="3">
    <source>
        <dbReference type="EMBL" id="HJA70333.1"/>
    </source>
</evidence>
<proteinExistence type="predicted"/>
<gene>
    <name evidence="3" type="ORF">IAA07_01975</name>
</gene>